<reference evidence="10 11" key="1">
    <citation type="submission" date="2021-11" db="EMBL/GenBank/DDBJ databases">
        <title>Aliifidinibius sp. nov., a new bacterium isolated from saline soil.</title>
        <authorList>
            <person name="Galisteo C."/>
            <person name="De La Haba R."/>
            <person name="Sanchez-Porro C."/>
            <person name="Ventosa A."/>
        </authorList>
    </citation>
    <scope>NUCLEOTIDE SEQUENCE [LARGE SCALE GENOMIC DNA]</scope>
    <source>
        <strain evidence="10 11">KACC 190600</strain>
    </source>
</reference>
<evidence type="ECO:0000256" key="1">
    <source>
        <dbReference type="ARBA" id="ARBA00001936"/>
    </source>
</evidence>
<comment type="catalytic activity">
    <reaction evidence="9">
        <text>a 3'-end 3'-phospho-ribonucleotide-RNA + a 5'-end dephospho-ribonucleoside-RNA + GTP = a ribonucleotidyl-ribonucleotide-RNA + GMP + diphosphate</text>
        <dbReference type="Rhea" id="RHEA:68076"/>
        <dbReference type="Rhea" id="RHEA-COMP:10463"/>
        <dbReference type="Rhea" id="RHEA-COMP:13936"/>
        <dbReference type="Rhea" id="RHEA-COMP:17355"/>
        <dbReference type="ChEBI" id="CHEBI:33019"/>
        <dbReference type="ChEBI" id="CHEBI:37565"/>
        <dbReference type="ChEBI" id="CHEBI:58115"/>
        <dbReference type="ChEBI" id="CHEBI:83062"/>
        <dbReference type="ChEBI" id="CHEBI:138284"/>
        <dbReference type="ChEBI" id="CHEBI:173118"/>
        <dbReference type="EC" id="6.5.1.8"/>
    </reaction>
</comment>
<evidence type="ECO:0000256" key="3">
    <source>
        <dbReference type="ARBA" id="ARBA00022598"/>
    </source>
</evidence>
<name>A0ABT3PWH8_9BACT</name>
<keyword evidence="7" id="KW-0342">GTP-binding</keyword>
<keyword evidence="8" id="KW-0464">Manganese</keyword>
<dbReference type="RefSeq" id="WP_265787893.1">
    <property type="nucleotide sequence ID" value="NZ_BAABRS010000001.1"/>
</dbReference>
<keyword evidence="4" id="KW-0479">Metal-binding</keyword>
<comment type="cofactor">
    <cofactor evidence="1">
        <name>Mn(2+)</name>
        <dbReference type="ChEBI" id="CHEBI:29035"/>
    </cofactor>
</comment>
<keyword evidence="3" id="KW-0436">Ligase</keyword>
<keyword evidence="5" id="KW-0547">Nucleotide-binding</keyword>
<protein>
    <recommendedName>
        <fullName evidence="2">3'-phosphate/5'-hydroxy nucleic acid ligase</fullName>
        <ecNumber evidence="2">6.5.1.8</ecNumber>
    </recommendedName>
</protein>
<dbReference type="InterPro" id="IPR001233">
    <property type="entry name" value="RtcB"/>
</dbReference>
<dbReference type="PANTHER" id="PTHR11118">
    <property type="entry name" value="RNA-SPLICING LIGASE RTCB HOMOLOG"/>
    <property type="match status" value="1"/>
</dbReference>
<evidence type="ECO:0000256" key="8">
    <source>
        <dbReference type="ARBA" id="ARBA00023211"/>
    </source>
</evidence>
<dbReference type="InterPro" id="IPR036820">
    <property type="entry name" value="Archease_dom_sf"/>
</dbReference>
<evidence type="ECO:0000256" key="9">
    <source>
        <dbReference type="ARBA" id="ARBA00047746"/>
    </source>
</evidence>
<evidence type="ECO:0000256" key="6">
    <source>
        <dbReference type="ARBA" id="ARBA00022800"/>
    </source>
</evidence>
<sequence>MGHFEFIEHTADKGFRVEGTYLRELFDTSVHGLAKLLREACTSSYVLTGTSKGMESTFGSTCHGAGRTMSRTAAKKSRCRRTYKFGSIKMRYTYRQLPRAGWPKPPLAYKEVLTVVNTVEQAGLAEKAVKMRPVAVIKG</sequence>
<keyword evidence="11" id="KW-1185">Reference proteome</keyword>
<evidence type="ECO:0000256" key="7">
    <source>
        <dbReference type="ARBA" id="ARBA00023134"/>
    </source>
</evidence>
<dbReference type="Pfam" id="PF01139">
    <property type="entry name" value="RtcB"/>
    <property type="match status" value="1"/>
</dbReference>
<dbReference type="EMBL" id="JAJNDC010000001">
    <property type="protein sequence ID" value="MCW9712156.1"/>
    <property type="molecule type" value="Genomic_DNA"/>
</dbReference>
<keyword evidence="6" id="KW-0692">RNA repair</keyword>
<gene>
    <name evidence="10" type="ORF">LQ318_04480</name>
</gene>
<dbReference type="InterPro" id="IPR036025">
    <property type="entry name" value="RtcB-like_sf"/>
</dbReference>
<evidence type="ECO:0000313" key="10">
    <source>
        <dbReference type="EMBL" id="MCW9712156.1"/>
    </source>
</evidence>
<evidence type="ECO:0000256" key="5">
    <source>
        <dbReference type="ARBA" id="ARBA00022741"/>
    </source>
</evidence>
<evidence type="ECO:0000256" key="2">
    <source>
        <dbReference type="ARBA" id="ARBA00012726"/>
    </source>
</evidence>
<comment type="caution">
    <text evidence="10">The sequence shown here is derived from an EMBL/GenBank/DDBJ whole genome shotgun (WGS) entry which is preliminary data.</text>
</comment>
<dbReference type="PANTHER" id="PTHR11118:SF1">
    <property type="entry name" value="RNA-SPLICING LIGASE RTCB HOMOLOG"/>
    <property type="match status" value="1"/>
</dbReference>
<proteinExistence type="predicted"/>
<dbReference type="SUPFAM" id="SSF103365">
    <property type="entry name" value="Hypothetical protein PH1602"/>
    <property type="match status" value="1"/>
</dbReference>
<evidence type="ECO:0000313" key="11">
    <source>
        <dbReference type="Proteomes" id="UP001207337"/>
    </source>
</evidence>
<accession>A0ABT3PWH8</accession>
<organism evidence="10 11">
    <name type="scientific">Fodinibius salicampi</name>
    <dbReference type="NCBI Taxonomy" id="1920655"/>
    <lineage>
        <taxon>Bacteria</taxon>
        <taxon>Pseudomonadati</taxon>
        <taxon>Balneolota</taxon>
        <taxon>Balneolia</taxon>
        <taxon>Balneolales</taxon>
        <taxon>Balneolaceae</taxon>
        <taxon>Fodinibius</taxon>
    </lineage>
</organism>
<evidence type="ECO:0000256" key="4">
    <source>
        <dbReference type="ARBA" id="ARBA00022723"/>
    </source>
</evidence>
<dbReference type="Gene3D" id="3.90.1860.10">
    <property type="entry name" value="tRNA-splicing ligase RtcB"/>
    <property type="match status" value="1"/>
</dbReference>
<dbReference type="Gene3D" id="3.55.10.10">
    <property type="entry name" value="Archease domain"/>
    <property type="match status" value="1"/>
</dbReference>
<dbReference type="SUPFAM" id="SSF69819">
    <property type="entry name" value="MTH1598-like"/>
    <property type="match status" value="1"/>
</dbReference>
<dbReference type="EC" id="6.5.1.8" evidence="2"/>
<dbReference type="Proteomes" id="UP001207337">
    <property type="component" value="Unassembled WGS sequence"/>
</dbReference>